<feature type="transmembrane region" description="Helical" evidence="5">
    <location>
        <begin position="239"/>
        <end position="259"/>
    </location>
</feature>
<comment type="subcellular location">
    <subcellularLocation>
        <location evidence="1">Membrane</location>
        <topology evidence="1">Multi-pass membrane protein</topology>
    </subcellularLocation>
</comment>
<feature type="transmembrane region" description="Helical" evidence="5">
    <location>
        <begin position="413"/>
        <end position="437"/>
    </location>
</feature>
<dbReference type="GO" id="GO:0022857">
    <property type="term" value="F:transmembrane transporter activity"/>
    <property type="evidence" value="ECO:0007669"/>
    <property type="project" value="InterPro"/>
</dbReference>
<organism evidence="7 8">
    <name type="scientific">Camelimonas lactis</name>
    <dbReference type="NCBI Taxonomy" id="659006"/>
    <lineage>
        <taxon>Bacteria</taxon>
        <taxon>Pseudomonadati</taxon>
        <taxon>Pseudomonadota</taxon>
        <taxon>Alphaproteobacteria</taxon>
        <taxon>Hyphomicrobiales</taxon>
        <taxon>Chelatococcaceae</taxon>
        <taxon>Camelimonas</taxon>
    </lineage>
</organism>
<feature type="transmembrane region" description="Helical" evidence="5">
    <location>
        <begin position="175"/>
        <end position="195"/>
    </location>
</feature>
<proteinExistence type="predicted"/>
<evidence type="ECO:0000256" key="1">
    <source>
        <dbReference type="ARBA" id="ARBA00004141"/>
    </source>
</evidence>
<dbReference type="PANTHER" id="PTHR23501">
    <property type="entry name" value="MAJOR FACILITATOR SUPERFAMILY"/>
    <property type="match status" value="1"/>
</dbReference>
<evidence type="ECO:0000313" key="7">
    <source>
        <dbReference type="EMBL" id="TCO09510.1"/>
    </source>
</evidence>
<feature type="transmembrane region" description="Helical" evidence="5">
    <location>
        <begin position="347"/>
        <end position="365"/>
    </location>
</feature>
<feature type="transmembrane region" description="Helical" evidence="5">
    <location>
        <begin position="316"/>
        <end position="335"/>
    </location>
</feature>
<keyword evidence="3 5" id="KW-1133">Transmembrane helix</keyword>
<comment type="caution">
    <text evidence="7">The sequence shown here is derived from an EMBL/GenBank/DDBJ whole genome shotgun (WGS) entry which is preliminary data.</text>
</comment>
<feature type="transmembrane region" description="Helical" evidence="5">
    <location>
        <begin position="207"/>
        <end position="233"/>
    </location>
</feature>
<feature type="transmembrane region" description="Helical" evidence="5">
    <location>
        <begin position="145"/>
        <end position="163"/>
    </location>
</feature>
<dbReference type="InterPro" id="IPR036259">
    <property type="entry name" value="MFS_trans_sf"/>
</dbReference>
<dbReference type="Proteomes" id="UP000294881">
    <property type="component" value="Unassembled WGS sequence"/>
</dbReference>
<dbReference type="EMBL" id="SLWL01000017">
    <property type="protein sequence ID" value="TCO09510.1"/>
    <property type="molecule type" value="Genomic_DNA"/>
</dbReference>
<keyword evidence="8" id="KW-1185">Reference proteome</keyword>
<feature type="transmembrane region" description="Helical" evidence="5">
    <location>
        <begin position="280"/>
        <end position="304"/>
    </location>
</feature>
<feature type="transmembrane region" description="Helical" evidence="5">
    <location>
        <begin position="371"/>
        <end position="392"/>
    </location>
</feature>
<dbReference type="SUPFAM" id="SSF103473">
    <property type="entry name" value="MFS general substrate transporter"/>
    <property type="match status" value="1"/>
</dbReference>
<evidence type="ECO:0000256" key="5">
    <source>
        <dbReference type="SAM" id="Phobius"/>
    </source>
</evidence>
<feature type="transmembrane region" description="Helical" evidence="5">
    <location>
        <begin position="86"/>
        <end position="106"/>
    </location>
</feature>
<dbReference type="InterPro" id="IPR020846">
    <property type="entry name" value="MFS_dom"/>
</dbReference>
<dbReference type="RefSeq" id="WP_132010207.1">
    <property type="nucleotide sequence ID" value="NZ_JBHUNN010000002.1"/>
</dbReference>
<dbReference type="PANTHER" id="PTHR23501:SF154">
    <property type="entry name" value="MULTIDRUG-EFFLUX TRANSPORTER RV1634-RELATED"/>
    <property type="match status" value="1"/>
</dbReference>
<dbReference type="InterPro" id="IPR011701">
    <property type="entry name" value="MFS"/>
</dbReference>
<protein>
    <submittedName>
        <fullName evidence="7">MFS transporter</fullName>
    </submittedName>
</protein>
<dbReference type="GO" id="GO:0005886">
    <property type="term" value="C:plasma membrane"/>
    <property type="evidence" value="ECO:0007669"/>
    <property type="project" value="TreeGrafter"/>
</dbReference>
<evidence type="ECO:0000259" key="6">
    <source>
        <dbReference type="PROSITE" id="PS50850"/>
    </source>
</evidence>
<dbReference type="OrthoDB" id="9807274at2"/>
<keyword evidence="4 5" id="KW-0472">Membrane</keyword>
<evidence type="ECO:0000256" key="2">
    <source>
        <dbReference type="ARBA" id="ARBA00022692"/>
    </source>
</evidence>
<name>A0A4R2GLK9_9HYPH</name>
<reference evidence="7 8" key="1">
    <citation type="submission" date="2019-03" db="EMBL/GenBank/DDBJ databases">
        <title>Genomic Encyclopedia of Type Strains, Phase IV (KMG-IV): sequencing the most valuable type-strain genomes for metagenomic binning, comparative biology and taxonomic classification.</title>
        <authorList>
            <person name="Goeker M."/>
        </authorList>
    </citation>
    <scope>NUCLEOTIDE SEQUENCE [LARGE SCALE GENOMIC DNA]</scope>
    <source>
        <strain evidence="7 8">DSM 22958</strain>
    </source>
</reference>
<feature type="transmembrane region" description="Helical" evidence="5">
    <location>
        <begin position="21"/>
        <end position="39"/>
    </location>
</feature>
<feature type="domain" description="Major facilitator superfamily (MFS) profile" evidence="6">
    <location>
        <begin position="22"/>
        <end position="475"/>
    </location>
</feature>
<dbReference type="PROSITE" id="PS50850">
    <property type="entry name" value="MFS"/>
    <property type="match status" value="1"/>
</dbReference>
<gene>
    <name evidence="7" type="ORF">EV666_11733</name>
</gene>
<accession>A0A4R2GLK9</accession>
<feature type="transmembrane region" description="Helical" evidence="5">
    <location>
        <begin position="449"/>
        <end position="470"/>
    </location>
</feature>
<dbReference type="Pfam" id="PF07690">
    <property type="entry name" value="MFS_1"/>
    <property type="match status" value="1"/>
</dbReference>
<keyword evidence="2 5" id="KW-0812">Transmembrane</keyword>
<dbReference type="Gene3D" id="1.20.1250.20">
    <property type="entry name" value="MFS general substrate transporter like domains"/>
    <property type="match status" value="2"/>
</dbReference>
<evidence type="ECO:0000256" key="3">
    <source>
        <dbReference type="ARBA" id="ARBA00022989"/>
    </source>
</evidence>
<evidence type="ECO:0000313" key="8">
    <source>
        <dbReference type="Proteomes" id="UP000294881"/>
    </source>
</evidence>
<dbReference type="AlphaFoldDB" id="A0A4R2GLK9"/>
<feature type="transmembrane region" description="Helical" evidence="5">
    <location>
        <begin position="59"/>
        <end position="79"/>
    </location>
</feature>
<evidence type="ECO:0000256" key="4">
    <source>
        <dbReference type="ARBA" id="ARBA00023136"/>
    </source>
</evidence>
<sequence>MTDIDAQPPGWGALLGGRNGLLSLALAGGVALHAINVYITTTILPSVVADIGGIDYYSWNTSLFIVASILAAAVSPGLLARCGPRAAYLLSAVIFAAGSLACGFAPSMAAMLAGRVVQGVGGGFLLALSYAMIRIVFDEALWPRGIALVSGMWGVATLVGPAVGGLFAEYGLWRASFWALAPAAVVFGVLATLALPPRDAAPGSTGAGAAGAGGAPMLQILLLTAAVMAISAGSVMTSAWANAAGALVAIVLVCLIAVIEQSASRRLLPSGSFSPGGALGAVYASMMLLSIMVTSSEIFIPLFLQTLHGQTPLVAGYLAAAMSAGWTLGSIGGAGATGARMRRQLRLAPLPGLIGMVMLAALVPPGSSGSWLALAPLCAAMLMVGVGVGLAWPHLLTRVLQLAPEGEEAVASASLTTVQLFATAAGAALAGMVVNLAGLTSPGGAAGTAAAALWLFGVFSVAPLLCLFTVRRAMRNGGR</sequence>
<feature type="transmembrane region" description="Helical" evidence="5">
    <location>
        <begin position="112"/>
        <end position="133"/>
    </location>
</feature>